<comment type="caution">
    <text evidence="1">The sequence shown here is derived from an EMBL/GenBank/DDBJ whole genome shotgun (WGS) entry which is preliminary data.</text>
</comment>
<reference evidence="1 2" key="1">
    <citation type="submission" date="2019-10" db="EMBL/GenBank/DDBJ databases">
        <title>New species of Slilvanegrellaceae.</title>
        <authorList>
            <person name="Pitt A."/>
            <person name="Hahn M.W."/>
        </authorList>
    </citation>
    <scope>NUCLEOTIDE SEQUENCE [LARGE SCALE GENOMIC DNA]</scope>
    <source>
        <strain evidence="1 2">SP-Ram-0.45-NSY-1</strain>
    </source>
</reference>
<dbReference type="PROSITE" id="PS51257">
    <property type="entry name" value="PROKAR_LIPOPROTEIN"/>
    <property type="match status" value="1"/>
</dbReference>
<keyword evidence="2" id="KW-1185">Reference proteome</keyword>
<dbReference type="RefSeq" id="WP_153419124.1">
    <property type="nucleotide sequence ID" value="NZ_WFLM01000002.1"/>
</dbReference>
<sequence>MKFFIHIQFISIFLLFSCGKGPTGVGSAPASSNDAKQGLISNDMKALNLKIDDRYDSVGKGFDSITGLTAERCLENDSVNFVLEPTSNVTYDENLNSEQLLSKLGIGINSNIPLEVSGIPLTLSPEVQFSKESSFSILSKTATITIEIVKGYNQLVKKDTKFEYSLKDVHYKNLKENNSSFFNICGDEIVTKQNVKAQLLITAKFIYSDAKTKKDFETAMGVSIPNPFSFGNNKIKNETATVENASPSILSVGTQTESPKSGSKLNSVILFLKNTLSGLLKGAEGMSPGIKVKLNLVNKETLQNVSIAIKAIQLGGNPNKLNGIINSSCRLSEPSSCDIIFKNIQKYAANDFPDQLNETIDSNDVNSNKKFYYGEYQTSLYSNIVILGPNKKNISNDILKYSDGSLNFTNFKLKVRQDIRTSFQNYLRGKDIQNSKTFNILANDEQALVKSTIELSENNLYGLFRFIANCYNNINVCQNDYELNKKMFYKDYDKNFDDIRAWNLLASVQANWQPIRYVLGVFNSDRITEDFFMTSNFKGYNSFFIKYLDKNRNKVLSEKYGGISLASSYRCHDWLSDALGKVWLHEVTPNIVIPISDAITNVCGSKATFACTHNSDLEKIGPFYLEIWAQ</sequence>
<protein>
    <recommendedName>
        <fullName evidence="3">Lipoprotein</fullName>
    </recommendedName>
</protein>
<accession>A0A6N6VTP2</accession>
<name>A0A6N6VTP2_9BACT</name>
<evidence type="ECO:0000313" key="1">
    <source>
        <dbReference type="EMBL" id="KAB8039705.1"/>
    </source>
</evidence>
<dbReference type="OrthoDB" id="5290206at2"/>
<evidence type="ECO:0000313" key="2">
    <source>
        <dbReference type="Proteomes" id="UP000437748"/>
    </source>
</evidence>
<dbReference type="AlphaFoldDB" id="A0A6N6VTP2"/>
<proteinExistence type="predicted"/>
<organism evidence="1 2">
    <name type="scientific">Silvanigrella paludirubra</name>
    <dbReference type="NCBI Taxonomy" id="2499159"/>
    <lineage>
        <taxon>Bacteria</taxon>
        <taxon>Pseudomonadati</taxon>
        <taxon>Bdellovibrionota</taxon>
        <taxon>Oligoflexia</taxon>
        <taxon>Silvanigrellales</taxon>
        <taxon>Silvanigrellaceae</taxon>
        <taxon>Silvanigrella</taxon>
    </lineage>
</organism>
<dbReference type="EMBL" id="WFLM01000002">
    <property type="protein sequence ID" value="KAB8039705.1"/>
    <property type="molecule type" value="Genomic_DNA"/>
</dbReference>
<dbReference type="Proteomes" id="UP000437748">
    <property type="component" value="Unassembled WGS sequence"/>
</dbReference>
<evidence type="ECO:0008006" key="3">
    <source>
        <dbReference type="Google" id="ProtNLM"/>
    </source>
</evidence>
<gene>
    <name evidence="1" type="ORF">GCL60_05440</name>
</gene>